<organism evidence="4 5">
    <name type="scientific">Anaerobacterium chartisolvens</name>
    <dbReference type="NCBI Taxonomy" id="1297424"/>
    <lineage>
        <taxon>Bacteria</taxon>
        <taxon>Bacillati</taxon>
        <taxon>Bacillota</taxon>
        <taxon>Clostridia</taxon>
        <taxon>Eubacteriales</taxon>
        <taxon>Oscillospiraceae</taxon>
        <taxon>Anaerobacterium</taxon>
    </lineage>
</organism>
<dbReference type="GO" id="GO:0000270">
    <property type="term" value="P:peptidoglycan metabolic process"/>
    <property type="evidence" value="ECO:0007669"/>
    <property type="project" value="InterPro"/>
</dbReference>
<dbReference type="CDD" id="cd16896">
    <property type="entry name" value="LT_Slt70-like"/>
    <property type="match status" value="1"/>
</dbReference>
<evidence type="ECO:0000256" key="2">
    <source>
        <dbReference type="SAM" id="Phobius"/>
    </source>
</evidence>
<dbReference type="Gene3D" id="1.10.530.10">
    <property type="match status" value="1"/>
</dbReference>
<comment type="similarity">
    <text evidence="1">Belongs to the transglycosylase Slt family.</text>
</comment>
<dbReference type="PANTHER" id="PTHR37423">
    <property type="entry name" value="SOLUBLE LYTIC MUREIN TRANSGLYCOSYLASE-RELATED"/>
    <property type="match status" value="1"/>
</dbReference>
<feature type="transmembrane region" description="Helical" evidence="2">
    <location>
        <begin position="12"/>
        <end position="29"/>
    </location>
</feature>
<dbReference type="InterPro" id="IPR000189">
    <property type="entry name" value="Transglyc_AS"/>
</dbReference>
<comment type="caution">
    <text evidence="4">The sequence shown here is derived from an EMBL/GenBank/DDBJ whole genome shotgun (WGS) entry which is preliminary data.</text>
</comment>
<dbReference type="GO" id="GO:0008933">
    <property type="term" value="F:peptidoglycan lytic transglycosylase activity"/>
    <property type="evidence" value="ECO:0007669"/>
    <property type="project" value="InterPro"/>
</dbReference>
<keyword evidence="2" id="KW-0812">Transmembrane</keyword>
<reference evidence="4 5" key="1">
    <citation type="submission" date="2018-07" db="EMBL/GenBank/DDBJ databases">
        <title>Genomic Encyclopedia of Type Strains, Phase IV (KMG-IV): sequencing the most valuable type-strain genomes for metagenomic binning, comparative biology and taxonomic classification.</title>
        <authorList>
            <person name="Goeker M."/>
        </authorList>
    </citation>
    <scope>NUCLEOTIDE SEQUENCE [LARGE SCALE GENOMIC DNA]</scope>
    <source>
        <strain evidence="4 5">DSM 27016</strain>
    </source>
</reference>
<feature type="domain" description="Transglycosylase SLT" evidence="3">
    <location>
        <begin position="51"/>
        <end position="159"/>
    </location>
</feature>
<dbReference type="Proteomes" id="UP000253034">
    <property type="component" value="Unassembled WGS sequence"/>
</dbReference>
<evidence type="ECO:0000256" key="1">
    <source>
        <dbReference type="ARBA" id="ARBA00007734"/>
    </source>
</evidence>
<evidence type="ECO:0000313" key="4">
    <source>
        <dbReference type="EMBL" id="RCX15424.1"/>
    </source>
</evidence>
<accession>A0A369B6W4</accession>
<proteinExistence type="inferred from homology"/>
<dbReference type="PROSITE" id="PS00922">
    <property type="entry name" value="TRANSGLYCOSYLASE"/>
    <property type="match status" value="1"/>
</dbReference>
<dbReference type="InterPro" id="IPR008258">
    <property type="entry name" value="Transglycosylase_SLT_dom_1"/>
</dbReference>
<dbReference type="GO" id="GO:0016020">
    <property type="term" value="C:membrane"/>
    <property type="evidence" value="ECO:0007669"/>
    <property type="project" value="InterPro"/>
</dbReference>
<dbReference type="PANTHER" id="PTHR37423:SF2">
    <property type="entry name" value="MEMBRANE-BOUND LYTIC MUREIN TRANSGLYCOSYLASE C"/>
    <property type="match status" value="1"/>
</dbReference>
<dbReference type="EMBL" id="QPJT01000013">
    <property type="protein sequence ID" value="RCX15424.1"/>
    <property type="molecule type" value="Genomic_DNA"/>
</dbReference>
<dbReference type="Pfam" id="PF01464">
    <property type="entry name" value="SLT"/>
    <property type="match status" value="1"/>
</dbReference>
<dbReference type="SUPFAM" id="SSF53955">
    <property type="entry name" value="Lysozyme-like"/>
    <property type="match status" value="1"/>
</dbReference>
<gene>
    <name evidence="4" type="ORF">DFR58_1133</name>
</gene>
<keyword evidence="2" id="KW-0472">Membrane</keyword>
<protein>
    <submittedName>
        <fullName evidence="4">Soluble lytic murein transglycosylase</fullName>
    </submittedName>
</protein>
<dbReference type="InterPro" id="IPR023346">
    <property type="entry name" value="Lysozyme-like_dom_sf"/>
</dbReference>
<name>A0A369B6W4_9FIRM</name>
<keyword evidence="5" id="KW-1185">Reference proteome</keyword>
<keyword evidence="2" id="KW-1133">Transmembrane helix</keyword>
<dbReference type="AlphaFoldDB" id="A0A369B6W4"/>
<sequence length="195" mass="22423">MIFLKKSCYISFKSIAFIAVVLVAVAFIINNSSVVLKQFYPIKYKEQVYRYSEKSNVDPHLIFAIIKAESGFDPDAVSRKGARGLMQITIETGCWAADKLKMSEFNEDDLYDPDINIQIGCWYVAWLMKQFNNDTDLVIAAYNGGNGNVSKWLKNKEFSKSGQTLEKIPFKETDRFLKKVKNNYSNYKKLYERGS</sequence>
<evidence type="ECO:0000259" key="3">
    <source>
        <dbReference type="Pfam" id="PF01464"/>
    </source>
</evidence>
<evidence type="ECO:0000313" key="5">
    <source>
        <dbReference type="Proteomes" id="UP000253034"/>
    </source>
</evidence>